<reference evidence="2" key="1">
    <citation type="submission" date="2021-02" db="EMBL/GenBank/DDBJ databases">
        <authorList>
            <person name="Nowell W R."/>
        </authorList>
    </citation>
    <scope>NUCLEOTIDE SEQUENCE</scope>
</reference>
<dbReference type="EMBL" id="CAJNOK010070963">
    <property type="protein sequence ID" value="CAF1662926.1"/>
    <property type="molecule type" value="Genomic_DNA"/>
</dbReference>
<gene>
    <name evidence="1" type="ORF">OVA965_LOCUS45371</name>
    <name evidence="2" type="ORF">TMI583_LOCUS48807</name>
</gene>
<proteinExistence type="predicted"/>
<evidence type="ECO:0000313" key="3">
    <source>
        <dbReference type="Proteomes" id="UP000682733"/>
    </source>
</evidence>
<accession>A0A8S2XZR2</accession>
<feature type="non-terminal residue" evidence="2">
    <location>
        <position position="1"/>
    </location>
</feature>
<dbReference type="AlphaFoldDB" id="A0A8S2XZR2"/>
<dbReference type="Proteomes" id="UP000682733">
    <property type="component" value="Unassembled WGS sequence"/>
</dbReference>
<organism evidence="2 3">
    <name type="scientific">Didymodactylos carnosus</name>
    <dbReference type="NCBI Taxonomy" id="1234261"/>
    <lineage>
        <taxon>Eukaryota</taxon>
        <taxon>Metazoa</taxon>
        <taxon>Spiralia</taxon>
        <taxon>Gnathifera</taxon>
        <taxon>Rotifera</taxon>
        <taxon>Eurotatoria</taxon>
        <taxon>Bdelloidea</taxon>
        <taxon>Philodinida</taxon>
        <taxon>Philodinidae</taxon>
        <taxon>Didymodactylos</taxon>
    </lineage>
</organism>
<sequence length="62" mass="6726">MDVAVVAETFTVPQTSTLSNNIPLTYTDISITPQIHITDGFTEMEEIVLNGVDQSAVSKLND</sequence>
<protein>
    <submittedName>
        <fullName evidence="2">Uncharacterized protein</fullName>
    </submittedName>
</protein>
<evidence type="ECO:0000313" key="1">
    <source>
        <dbReference type="EMBL" id="CAF1662926.1"/>
    </source>
</evidence>
<evidence type="ECO:0000313" key="2">
    <source>
        <dbReference type="EMBL" id="CAF4523411.1"/>
    </source>
</evidence>
<dbReference type="EMBL" id="CAJOBA010102029">
    <property type="protein sequence ID" value="CAF4523411.1"/>
    <property type="molecule type" value="Genomic_DNA"/>
</dbReference>
<comment type="caution">
    <text evidence="2">The sequence shown here is derived from an EMBL/GenBank/DDBJ whole genome shotgun (WGS) entry which is preliminary data.</text>
</comment>
<dbReference type="Proteomes" id="UP000677228">
    <property type="component" value="Unassembled WGS sequence"/>
</dbReference>
<name>A0A8S2XZR2_9BILA</name>